<sequence>MRGEMKMIIIYNILGYLLLFAVTINFSLFLFREVQIKRADLLVLALKDFIIAVDDAEPEKLSGAYIGAADALESYG</sequence>
<evidence type="ECO:0000313" key="2">
    <source>
        <dbReference type="EMBL" id="KKK95853.1"/>
    </source>
</evidence>
<organism evidence="2">
    <name type="scientific">marine sediment metagenome</name>
    <dbReference type="NCBI Taxonomy" id="412755"/>
    <lineage>
        <taxon>unclassified sequences</taxon>
        <taxon>metagenomes</taxon>
        <taxon>ecological metagenomes</taxon>
    </lineage>
</organism>
<evidence type="ECO:0000256" key="1">
    <source>
        <dbReference type="SAM" id="Phobius"/>
    </source>
</evidence>
<protein>
    <submittedName>
        <fullName evidence="2">Uncharacterized protein</fullName>
    </submittedName>
</protein>
<proteinExistence type="predicted"/>
<dbReference type="EMBL" id="LAZR01046726">
    <property type="protein sequence ID" value="KKK95853.1"/>
    <property type="molecule type" value="Genomic_DNA"/>
</dbReference>
<keyword evidence="1" id="KW-0812">Transmembrane</keyword>
<comment type="caution">
    <text evidence="2">The sequence shown here is derived from an EMBL/GenBank/DDBJ whole genome shotgun (WGS) entry which is preliminary data.</text>
</comment>
<keyword evidence="1" id="KW-0472">Membrane</keyword>
<name>A0A0F8ZPW0_9ZZZZ</name>
<accession>A0A0F8ZPW0</accession>
<feature type="non-terminal residue" evidence="2">
    <location>
        <position position="76"/>
    </location>
</feature>
<dbReference type="AlphaFoldDB" id="A0A0F8ZPW0"/>
<keyword evidence="1" id="KW-1133">Transmembrane helix</keyword>
<reference evidence="2" key="1">
    <citation type="journal article" date="2015" name="Nature">
        <title>Complex archaea that bridge the gap between prokaryotes and eukaryotes.</title>
        <authorList>
            <person name="Spang A."/>
            <person name="Saw J.H."/>
            <person name="Jorgensen S.L."/>
            <person name="Zaremba-Niedzwiedzka K."/>
            <person name="Martijn J."/>
            <person name="Lind A.E."/>
            <person name="van Eijk R."/>
            <person name="Schleper C."/>
            <person name="Guy L."/>
            <person name="Ettema T.J."/>
        </authorList>
    </citation>
    <scope>NUCLEOTIDE SEQUENCE</scope>
</reference>
<gene>
    <name evidence="2" type="ORF">LCGC14_2668600</name>
</gene>
<feature type="transmembrane region" description="Helical" evidence="1">
    <location>
        <begin position="9"/>
        <end position="31"/>
    </location>
</feature>